<protein>
    <recommendedName>
        <fullName evidence="13">Oxidase ustYa</fullName>
    </recommendedName>
</protein>
<keyword evidence="5" id="KW-0843">Virulence</keyword>
<proteinExistence type="inferred from homology"/>
<keyword evidence="6 10" id="KW-0472">Membrane</keyword>
<evidence type="ECO:0000256" key="4">
    <source>
        <dbReference type="ARBA" id="ARBA00022989"/>
    </source>
</evidence>
<comment type="similarity">
    <text evidence="8">Belongs to the ustYa family.</text>
</comment>
<dbReference type="Pfam" id="PF11807">
    <property type="entry name" value="UstYa"/>
    <property type="match status" value="1"/>
</dbReference>
<reference evidence="11" key="1">
    <citation type="journal article" date="2023" name="Mol. Phylogenet. Evol.">
        <title>Genome-scale phylogeny and comparative genomics of the fungal order Sordariales.</title>
        <authorList>
            <person name="Hensen N."/>
            <person name="Bonometti L."/>
            <person name="Westerberg I."/>
            <person name="Brannstrom I.O."/>
            <person name="Guillou S."/>
            <person name="Cros-Aarteil S."/>
            <person name="Calhoun S."/>
            <person name="Haridas S."/>
            <person name="Kuo A."/>
            <person name="Mondo S."/>
            <person name="Pangilinan J."/>
            <person name="Riley R."/>
            <person name="LaButti K."/>
            <person name="Andreopoulos B."/>
            <person name="Lipzen A."/>
            <person name="Chen C."/>
            <person name="Yan M."/>
            <person name="Daum C."/>
            <person name="Ng V."/>
            <person name="Clum A."/>
            <person name="Steindorff A."/>
            <person name="Ohm R.A."/>
            <person name="Martin F."/>
            <person name="Silar P."/>
            <person name="Natvig D.O."/>
            <person name="Lalanne C."/>
            <person name="Gautier V."/>
            <person name="Ament-Velasquez S.L."/>
            <person name="Kruys A."/>
            <person name="Hutchinson M.I."/>
            <person name="Powell A.J."/>
            <person name="Barry K."/>
            <person name="Miller A.N."/>
            <person name="Grigoriev I.V."/>
            <person name="Debuchy R."/>
            <person name="Gladieux P."/>
            <person name="Hiltunen Thoren M."/>
            <person name="Johannesson H."/>
        </authorList>
    </citation>
    <scope>NUCLEOTIDE SEQUENCE</scope>
    <source>
        <strain evidence="11">CBS 560.94</strain>
    </source>
</reference>
<sequence length="289" mass="33407">MQSKIKSILESVRSPDSPDYGRIRTDDDDEKLEDVQLDAPIRSHAIARERRNNRILLTAVSFLCLGWLTTVAFWYKTAPRNNGPLHVYSNTPISKELFIPVKKVFQPDERYIGGTAEVEREWDKLVAGHDAVWIENPKQWGLPQGIVAPYDHPNTPVPKPQDFYVISILHQLHCLNMIRYQYYVEKNKNSESGMTMRMRDNLDEELGPDPDEEFKWKVHVEHCFEYLRQGISCGGDLIIEGNSPIKVGKGHATSVTGWGVEHDCIDFDKLRQFQIEQEAKYNLTWQKPQ</sequence>
<evidence type="ECO:0000313" key="11">
    <source>
        <dbReference type="EMBL" id="KAK3343355.1"/>
    </source>
</evidence>
<keyword evidence="3 10" id="KW-0812">Transmembrane</keyword>
<evidence type="ECO:0000256" key="7">
    <source>
        <dbReference type="ARBA" id="ARBA00023180"/>
    </source>
</evidence>
<comment type="subcellular location">
    <subcellularLocation>
        <location evidence="1">Membrane</location>
        <topology evidence="1">Single-pass membrane protein</topology>
    </subcellularLocation>
</comment>
<dbReference type="EMBL" id="JAUEPP010000005">
    <property type="protein sequence ID" value="KAK3343355.1"/>
    <property type="molecule type" value="Genomic_DNA"/>
</dbReference>
<evidence type="ECO:0000256" key="1">
    <source>
        <dbReference type="ARBA" id="ARBA00004167"/>
    </source>
</evidence>
<evidence type="ECO:0000256" key="6">
    <source>
        <dbReference type="ARBA" id="ARBA00023136"/>
    </source>
</evidence>
<reference evidence="11" key="2">
    <citation type="submission" date="2023-06" db="EMBL/GenBank/DDBJ databases">
        <authorList>
            <consortium name="Lawrence Berkeley National Laboratory"/>
            <person name="Haridas S."/>
            <person name="Hensen N."/>
            <person name="Bonometti L."/>
            <person name="Westerberg I."/>
            <person name="Brannstrom I.O."/>
            <person name="Guillou S."/>
            <person name="Cros-Aarteil S."/>
            <person name="Calhoun S."/>
            <person name="Kuo A."/>
            <person name="Mondo S."/>
            <person name="Pangilinan J."/>
            <person name="Riley R."/>
            <person name="Labutti K."/>
            <person name="Andreopoulos B."/>
            <person name="Lipzen A."/>
            <person name="Chen C."/>
            <person name="Yanf M."/>
            <person name="Daum C."/>
            <person name="Ng V."/>
            <person name="Clum A."/>
            <person name="Steindorff A."/>
            <person name="Ohm R."/>
            <person name="Martin F."/>
            <person name="Silar P."/>
            <person name="Natvig D."/>
            <person name="Lalanne C."/>
            <person name="Gautier V."/>
            <person name="Ament-Velasquez S.L."/>
            <person name="Kruys A."/>
            <person name="Hutchinson M.I."/>
            <person name="Powell A.J."/>
            <person name="Barry K."/>
            <person name="Miller A.N."/>
            <person name="Grigoriev I.V."/>
            <person name="Debuchy R."/>
            <person name="Gladieux P."/>
            <person name="Thoren M.H."/>
            <person name="Johannesson H."/>
        </authorList>
    </citation>
    <scope>NUCLEOTIDE SEQUENCE</scope>
    <source>
        <strain evidence="11">CBS 560.94</strain>
    </source>
</reference>
<dbReference type="GeneID" id="87866040"/>
<comment type="caution">
    <text evidence="11">The sequence shown here is derived from an EMBL/GenBank/DDBJ whole genome shotgun (WGS) entry which is preliminary data.</text>
</comment>
<organism evidence="11 12">
    <name type="scientific">Neurospora tetraspora</name>
    <dbReference type="NCBI Taxonomy" id="94610"/>
    <lineage>
        <taxon>Eukaryota</taxon>
        <taxon>Fungi</taxon>
        <taxon>Dikarya</taxon>
        <taxon>Ascomycota</taxon>
        <taxon>Pezizomycotina</taxon>
        <taxon>Sordariomycetes</taxon>
        <taxon>Sordariomycetidae</taxon>
        <taxon>Sordariales</taxon>
        <taxon>Sordariaceae</taxon>
        <taxon>Neurospora</taxon>
    </lineage>
</organism>
<evidence type="ECO:0000256" key="3">
    <source>
        <dbReference type="ARBA" id="ARBA00022692"/>
    </source>
</evidence>
<evidence type="ECO:0000256" key="8">
    <source>
        <dbReference type="ARBA" id="ARBA00035112"/>
    </source>
</evidence>
<evidence type="ECO:0000256" key="9">
    <source>
        <dbReference type="SAM" id="MobiDB-lite"/>
    </source>
</evidence>
<name>A0AAE0JEG3_9PEZI</name>
<keyword evidence="4 10" id="KW-1133">Transmembrane helix</keyword>
<dbReference type="PANTHER" id="PTHR33365:SF4">
    <property type="entry name" value="CYCLOCHLOROTINE BIOSYNTHESIS PROTEIN O"/>
    <property type="match status" value="1"/>
</dbReference>
<accession>A0AAE0JEG3</accession>
<evidence type="ECO:0000256" key="10">
    <source>
        <dbReference type="SAM" id="Phobius"/>
    </source>
</evidence>
<feature type="transmembrane region" description="Helical" evidence="10">
    <location>
        <begin position="55"/>
        <end position="75"/>
    </location>
</feature>
<evidence type="ECO:0000313" key="12">
    <source>
        <dbReference type="Proteomes" id="UP001278500"/>
    </source>
</evidence>
<dbReference type="InterPro" id="IPR021765">
    <property type="entry name" value="UstYa-like"/>
</dbReference>
<dbReference type="AlphaFoldDB" id="A0AAE0JEG3"/>
<dbReference type="PANTHER" id="PTHR33365">
    <property type="entry name" value="YALI0B05434P"/>
    <property type="match status" value="1"/>
</dbReference>
<feature type="region of interest" description="Disordered" evidence="9">
    <location>
        <begin position="1"/>
        <end position="26"/>
    </location>
</feature>
<dbReference type="GO" id="GO:0043386">
    <property type="term" value="P:mycotoxin biosynthetic process"/>
    <property type="evidence" value="ECO:0007669"/>
    <property type="project" value="InterPro"/>
</dbReference>
<dbReference type="GO" id="GO:0016020">
    <property type="term" value="C:membrane"/>
    <property type="evidence" value="ECO:0007669"/>
    <property type="project" value="UniProtKB-SubCell"/>
</dbReference>
<keyword evidence="7" id="KW-0325">Glycoprotein</keyword>
<gene>
    <name evidence="11" type="ORF">B0H65DRAFT_528057</name>
</gene>
<keyword evidence="12" id="KW-1185">Reference proteome</keyword>
<dbReference type="RefSeq" id="XP_062681148.1">
    <property type="nucleotide sequence ID" value="XM_062828886.1"/>
</dbReference>
<comment type="pathway">
    <text evidence="2">Mycotoxin biosynthesis.</text>
</comment>
<dbReference type="Proteomes" id="UP001278500">
    <property type="component" value="Unassembled WGS sequence"/>
</dbReference>
<evidence type="ECO:0000256" key="2">
    <source>
        <dbReference type="ARBA" id="ARBA00004685"/>
    </source>
</evidence>
<evidence type="ECO:0000256" key="5">
    <source>
        <dbReference type="ARBA" id="ARBA00023026"/>
    </source>
</evidence>
<evidence type="ECO:0008006" key="13">
    <source>
        <dbReference type="Google" id="ProtNLM"/>
    </source>
</evidence>